<dbReference type="Proteomes" id="UP001321473">
    <property type="component" value="Unassembled WGS sequence"/>
</dbReference>
<keyword evidence="2" id="KW-0808">Transferase</keyword>
<dbReference type="InterPro" id="IPR000863">
    <property type="entry name" value="Sulfotransferase_dom"/>
</dbReference>
<gene>
    <name evidence="5" type="ORF">V5799_016171</name>
</gene>
<keyword evidence="6" id="KW-1185">Reference proteome</keyword>
<feature type="compositionally biased region" description="Basic and acidic residues" evidence="3">
    <location>
        <begin position="47"/>
        <end position="57"/>
    </location>
</feature>
<feature type="domain" description="Sulfotransferase" evidence="4">
    <location>
        <begin position="101"/>
        <end position="335"/>
    </location>
</feature>
<evidence type="ECO:0000256" key="2">
    <source>
        <dbReference type="ARBA" id="ARBA00022679"/>
    </source>
</evidence>
<comment type="similarity">
    <text evidence="1">Belongs to the sulfotransferase 1 family.</text>
</comment>
<proteinExistence type="inferred from homology"/>
<dbReference type="PANTHER" id="PTHR11783">
    <property type="entry name" value="SULFOTRANSFERASE SULT"/>
    <property type="match status" value="1"/>
</dbReference>
<feature type="compositionally biased region" description="Low complexity" evidence="3">
    <location>
        <begin position="27"/>
        <end position="36"/>
    </location>
</feature>
<organism evidence="5 6">
    <name type="scientific">Amblyomma americanum</name>
    <name type="common">Lone star tick</name>
    <dbReference type="NCBI Taxonomy" id="6943"/>
    <lineage>
        <taxon>Eukaryota</taxon>
        <taxon>Metazoa</taxon>
        <taxon>Ecdysozoa</taxon>
        <taxon>Arthropoda</taxon>
        <taxon>Chelicerata</taxon>
        <taxon>Arachnida</taxon>
        <taxon>Acari</taxon>
        <taxon>Parasitiformes</taxon>
        <taxon>Ixodida</taxon>
        <taxon>Ixodoidea</taxon>
        <taxon>Ixodidae</taxon>
        <taxon>Amblyomminae</taxon>
        <taxon>Amblyomma</taxon>
    </lineage>
</organism>
<name>A0AAQ4F5W7_AMBAM</name>
<dbReference type="Pfam" id="PF00685">
    <property type="entry name" value="Sulfotransfer_1"/>
    <property type="match status" value="1"/>
</dbReference>
<evidence type="ECO:0000256" key="3">
    <source>
        <dbReference type="SAM" id="MobiDB-lite"/>
    </source>
</evidence>
<reference evidence="5 6" key="1">
    <citation type="journal article" date="2023" name="Arcadia Sci">
        <title>De novo assembly of a long-read Amblyomma americanum tick genome.</title>
        <authorList>
            <person name="Chou S."/>
            <person name="Poskanzer K.E."/>
            <person name="Rollins M."/>
            <person name="Thuy-Boun P.S."/>
        </authorList>
    </citation>
    <scope>NUCLEOTIDE SEQUENCE [LARGE SCALE GENOMIC DNA]</scope>
    <source>
        <strain evidence="5">F_SG_1</strain>
        <tissue evidence="5">Salivary glands</tissue>
    </source>
</reference>
<evidence type="ECO:0000259" key="4">
    <source>
        <dbReference type="Pfam" id="PF00685"/>
    </source>
</evidence>
<accession>A0AAQ4F5W7</accession>
<dbReference type="GO" id="GO:0008146">
    <property type="term" value="F:sulfotransferase activity"/>
    <property type="evidence" value="ECO:0007669"/>
    <property type="project" value="InterPro"/>
</dbReference>
<evidence type="ECO:0000313" key="6">
    <source>
        <dbReference type="Proteomes" id="UP001321473"/>
    </source>
</evidence>
<evidence type="ECO:0000313" key="5">
    <source>
        <dbReference type="EMBL" id="KAK8782486.1"/>
    </source>
</evidence>
<feature type="region of interest" description="Disordered" evidence="3">
    <location>
        <begin position="27"/>
        <end position="58"/>
    </location>
</feature>
<dbReference type="Gene3D" id="3.40.50.300">
    <property type="entry name" value="P-loop containing nucleotide triphosphate hydrolases"/>
    <property type="match status" value="1"/>
</dbReference>
<comment type="caution">
    <text evidence="5">The sequence shown here is derived from an EMBL/GenBank/DDBJ whole genome shotgun (WGS) entry which is preliminary data.</text>
</comment>
<sequence length="353" mass="41313">MGWDESSHYYLLMIFVGSNPSSQATTSALAASQVSSKKSTKGANAKEPPEQPKKDEPPMEVLYTAKDLRFPTYVIIDGLYLPIDVDEMSLRFALNYRPSKGDIMVISYPRCGGVWVAQIVYLLLNDCVPLADANAFDQQMPNLEEYGYLMPRERNAADEVRIVRSHLPYHKMRINPMAKYIYVTRNPKDCCVAMYHYITHVSIFRFKEGTWDNFFEWFIRGRICYNDYFDHIIHYWVHRKDCHVLFLTYENMTLDHKSHIFMLANFIGGVAGTMVKDRHMLKKLIHRSSYSYMSQFFKDEAHLGNLTKGRIGEWKTMFSPAQATRLDRKFYERFGSSDIANLWRYIVRFDRPA</sequence>
<protein>
    <recommendedName>
        <fullName evidence="4">Sulfotransferase domain-containing protein</fullName>
    </recommendedName>
</protein>
<dbReference type="InterPro" id="IPR027417">
    <property type="entry name" value="P-loop_NTPase"/>
</dbReference>
<dbReference type="SUPFAM" id="SSF52540">
    <property type="entry name" value="P-loop containing nucleoside triphosphate hydrolases"/>
    <property type="match status" value="1"/>
</dbReference>
<evidence type="ECO:0000256" key="1">
    <source>
        <dbReference type="ARBA" id="ARBA00005771"/>
    </source>
</evidence>
<dbReference type="EMBL" id="JARKHS020006619">
    <property type="protein sequence ID" value="KAK8782486.1"/>
    <property type="molecule type" value="Genomic_DNA"/>
</dbReference>
<dbReference type="AlphaFoldDB" id="A0AAQ4F5W7"/>